<accession>A0ABV8SRE1</accession>
<sequence length="426" mass="47505">MSTDVRYQYTGRMDNVTHTIIGTLVGEVAARVAPSRRSTLPATTRRNLCVTLAAIGSNLPDADLLYSFFDGKLNYLLHHRGHTHTVLIALLLGLATLAVTRWWLRRRGLQASSQDYALLTAVLLFTPLLHIAMDFTNNYGVHPFWPVDNRWFYGDSVFIIEPLFWAACAPLAFIFRTHIARFLVLLLMVAAIALCFFSGMVPRPLAVVCSLLVAAMLLIGQRAPNKVALAAGVAVWLGATAMFVITANMARSRIDAIAAQQFPDSPLLDRIVTPMPVNPACWEVMMLQKESDQAVVRRAMLAMFSAWLTADQCLSRSLDIEITAPLVSVPKESTEQVKWYGQIGSPIDRLAEIARTHCEAAAAFRFIRMPWLANVKDGLVLGDLRYDREPELGFAEVVIGDQPHCPRWVPNWVEPRRDLLVTDAWP</sequence>
<evidence type="ECO:0000256" key="1">
    <source>
        <dbReference type="SAM" id="Phobius"/>
    </source>
</evidence>
<dbReference type="PANTHER" id="PTHR40031:SF1">
    <property type="entry name" value="MEMBRANE-BOUND METAL-DEPENDENT HYDROLASE"/>
    <property type="match status" value="1"/>
</dbReference>
<feature type="transmembrane region" description="Helical" evidence="1">
    <location>
        <begin position="116"/>
        <end position="133"/>
    </location>
</feature>
<organism evidence="2 3">
    <name type="scientific">Steroidobacter flavus</name>
    <dbReference type="NCBI Taxonomy" id="1842136"/>
    <lineage>
        <taxon>Bacteria</taxon>
        <taxon>Pseudomonadati</taxon>
        <taxon>Pseudomonadota</taxon>
        <taxon>Gammaproteobacteria</taxon>
        <taxon>Steroidobacterales</taxon>
        <taxon>Steroidobacteraceae</taxon>
        <taxon>Steroidobacter</taxon>
    </lineage>
</organism>
<feature type="transmembrane region" description="Helical" evidence="1">
    <location>
        <begin position="85"/>
        <end position="104"/>
    </location>
</feature>
<feature type="transmembrane region" description="Helical" evidence="1">
    <location>
        <begin position="205"/>
        <end position="220"/>
    </location>
</feature>
<feature type="transmembrane region" description="Helical" evidence="1">
    <location>
        <begin position="227"/>
        <end position="245"/>
    </location>
</feature>
<dbReference type="InterPro" id="IPR007404">
    <property type="entry name" value="YdjM-like"/>
</dbReference>
<dbReference type="RefSeq" id="WP_380597022.1">
    <property type="nucleotide sequence ID" value="NZ_JBHSDU010000003.1"/>
</dbReference>
<dbReference type="GO" id="GO:0016787">
    <property type="term" value="F:hydrolase activity"/>
    <property type="evidence" value="ECO:0007669"/>
    <property type="project" value="UniProtKB-KW"/>
</dbReference>
<comment type="caution">
    <text evidence="2">The sequence shown here is derived from an EMBL/GenBank/DDBJ whole genome shotgun (WGS) entry which is preliminary data.</text>
</comment>
<proteinExistence type="predicted"/>
<dbReference type="InterPro" id="IPR053170">
    <property type="entry name" value="Transcription_regulator"/>
</dbReference>
<reference evidence="3" key="1">
    <citation type="journal article" date="2019" name="Int. J. Syst. Evol. Microbiol.">
        <title>The Global Catalogue of Microorganisms (GCM) 10K type strain sequencing project: providing services to taxonomists for standard genome sequencing and annotation.</title>
        <authorList>
            <consortium name="The Broad Institute Genomics Platform"/>
            <consortium name="The Broad Institute Genome Sequencing Center for Infectious Disease"/>
            <person name="Wu L."/>
            <person name="Ma J."/>
        </authorList>
    </citation>
    <scope>NUCLEOTIDE SEQUENCE [LARGE SCALE GENOMIC DNA]</scope>
    <source>
        <strain evidence="3">CGMCC 1.10759</strain>
    </source>
</reference>
<feature type="transmembrane region" description="Helical" evidence="1">
    <location>
        <begin position="153"/>
        <end position="175"/>
    </location>
</feature>
<dbReference type="EMBL" id="JBHSDU010000003">
    <property type="protein sequence ID" value="MFC4309940.1"/>
    <property type="molecule type" value="Genomic_DNA"/>
</dbReference>
<keyword evidence="3" id="KW-1185">Reference proteome</keyword>
<name>A0ABV8SRE1_9GAMM</name>
<dbReference type="PANTHER" id="PTHR40031">
    <property type="entry name" value="HYPOTHETICAL MEMBRANE SPANNING PROTEIN"/>
    <property type="match status" value="1"/>
</dbReference>
<keyword evidence="2" id="KW-0378">Hydrolase</keyword>
<protein>
    <submittedName>
        <fullName evidence="2">Metal-dependent hydrolase</fullName>
    </submittedName>
</protein>
<keyword evidence="1" id="KW-1133">Transmembrane helix</keyword>
<feature type="transmembrane region" description="Helical" evidence="1">
    <location>
        <begin position="182"/>
        <end position="199"/>
    </location>
</feature>
<evidence type="ECO:0000313" key="2">
    <source>
        <dbReference type="EMBL" id="MFC4309940.1"/>
    </source>
</evidence>
<evidence type="ECO:0000313" key="3">
    <source>
        <dbReference type="Proteomes" id="UP001595904"/>
    </source>
</evidence>
<keyword evidence="1" id="KW-0472">Membrane</keyword>
<dbReference type="Pfam" id="PF04307">
    <property type="entry name" value="YdjM"/>
    <property type="match status" value="1"/>
</dbReference>
<keyword evidence="1" id="KW-0812">Transmembrane</keyword>
<dbReference type="Proteomes" id="UP001595904">
    <property type="component" value="Unassembled WGS sequence"/>
</dbReference>
<gene>
    <name evidence="2" type="ORF">ACFPN2_12690</name>
</gene>